<dbReference type="RefSeq" id="WP_082626366.1">
    <property type="nucleotide sequence ID" value="NZ_CYSB01000030.1"/>
</dbReference>
<sequence>MPHAPYYFCHGIPGSPTDAKALWPDPEKIHAPNLLDAGDITGPETWIAQFDRFATADAPVHLIGFSIGAMVALHIAAAQPEKVGQITLISAAAPLQLGDFLRQMAGAPVFKLAQKQGPGLGLLTKAQGSMLRYTPEFLLRQLFAKAGVAEKDWAAQPDARRLLLAALRAAYHDYPNAYKALLRHYVSDWTGVLAEVKAPVTLWHGDRDTWAPIVMAEALRSTLPHEAEIQRVHGGGHYSTLQTACETLSAPLFSLSLQTG</sequence>
<dbReference type="AlphaFoldDB" id="A0A0P1FKB6"/>
<evidence type="ECO:0000313" key="5">
    <source>
        <dbReference type="Proteomes" id="UP000051887"/>
    </source>
</evidence>
<dbReference type="PANTHER" id="PTHR43689">
    <property type="entry name" value="HYDROLASE"/>
    <property type="match status" value="1"/>
</dbReference>
<dbReference type="EMBL" id="CYSB01000030">
    <property type="protein sequence ID" value="CUH68238.1"/>
    <property type="molecule type" value="Genomic_DNA"/>
</dbReference>
<dbReference type="Gene3D" id="3.40.50.1820">
    <property type="entry name" value="alpha/beta hydrolase"/>
    <property type="match status" value="1"/>
</dbReference>
<protein>
    <submittedName>
        <fullName evidence="3">Acetoin dehydrogenase E2 subunit dihydrolipoyllysine-residue acetyltransferase</fullName>
    </submittedName>
</protein>
<keyword evidence="3" id="KW-0808">Transferase</keyword>
<dbReference type="Pfam" id="PF00561">
    <property type="entry name" value="Abhydrolase_1"/>
    <property type="match status" value="1"/>
</dbReference>
<dbReference type="PANTHER" id="PTHR43689:SF8">
    <property type="entry name" value="ALPHA_BETA-HYDROLASES SUPERFAMILY PROTEIN"/>
    <property type="match status" value="1"/>
</dbReference>
<dbReference type="GO" id="GO:0016740">
    <property type="term" value="F:transferase activity"/>
    <property type="evidence" value="ECO:0007669"/>
    <property type="project" value="UniProtKB-KW"/>
</dbReference>
<dbReference type="Proteomes" id="UP000051086">
    <property type="component" value="Unassembled WGS sequence"/>
</dbReference>
<keyword evidence="4" id="KW-1185">Reference proteome</keyword>
<dbReference type="Proteomes" id="UP000051887">
    <property type="component" value="Unassembled WGS sequence"/>
</dbReference>
<organism evidence="3 5">
    <name type="scientific">Thalassovita autumnalis</name>
    <dbReference type="NCBI Taxonomy" id="2072972"/>
    <lineage>
        <taxon>Bacteria</taxon>
        <taxon>Pseudomonadati</taxon>
        <taxon>Pseudomonadota</taxon>
        <taxon>Alphaproteobacteria</taxon>
        <taxon>Rhodobacterales</taxon>
        <taxon>Roseobacteraceae</taxon>
        <taxon>Thalassovita</taxon>
    </lineage>
</organism>
<dbReference type="EMBL" id="CYSC01000040">
    <property type="protein sequence ID" value="CUH73406.1"/>
    <property type="molecule type" value="Genomic_DNA"/>
</dbReference>
<dbReference type="SUPFAM" id="SSF53474">
    <property type="entry name" value="alpha/beta-Hydrolases"/>
    <property type="match status" value="1"/>
</dbReference>
<dbReference type="InterPro" id="IPR029058">
    <property type="entry name" value="AB_hydrolase_fold"/>
</dbReference>
<dbReference type="InterPro" id="IPR000073">
    <property type="entry name" value="AB_hydrolase_1"/>
</dbReference>
<evidence type="ECO:0000313" key="3">
    <source>
        <dbReference type="EMBL" id="CUH73406.1"/>
    </source>
</evidence>
<evidence type="ECO:0000313" key="2">
    <source>
        <dbReference type="EMBL" id="CUH68238.1"/>
    </source>
</evidence>
<evidence type="ECO:0000313" key="4">
    <source>
        <dbReference type="Proteomes" id="UP000051086"/>
    </source>
</evidence>
<dbReference type="OrthoDB" id="8680283at2"/>
<gene>
    <name evidence="2" type="ORF">TL5118_02536</name>
    <name evidence="3" type="ORF">TL5120_03215</name>
</gene>
<reference evidence="2 4" key="2">
    <citation type="submission" date="2015-09" db="EMBL/GenBank/DDBJ databases">
        <authorList>
            <person name="Rodrigo-Torres L."/>
            <person name="Arahal D.R."/>
        </authorList>
    </citation>
    <scope>NUCLEOTIDE SEQUENCE [LARGE SCALE GENOMIC DNA]</scope>
    <source>
        <strain evidence="2 4">CECT 5118</strain>
    </source>
</reference>
<name>A0A0P1FKB6_9RHOB</name>
<proteinExistence type="predicted"/>
<accession>A0A0P1FKB6</accession>
<reference evidence="3 5" key="1">
    <citation type="submission" date="2015-09" db="EMBL/GenBank/DDBJ databases">
        <authorList>
            <consortium name="Swine Surveillance"/>
        </authorList>
    </citation>
    <scope>NUCLEOTIDE SEQUENCE [LARGE SCALE GENOMIC DNA]</scope>
    <source>
        <strain evidence="3 5">5120</strain>
    </source>
</reference>
<feature type="domain" description="AB hydrolase-1" evidence="1">
    <location>
        <begin position="48"/>
        <end position="238"/>
    </location>
</feature>
<evidence type="ECO:0000259" key="1">
    <source>
        <dbReference type="Pfam" id="PF00561"/>
    </source>
</evidence>